<keyword evidence="1" id="KW-1133">Transmembrane helix</keyword>
<dbReference type="Pfam" id="PF02014">
    <property type="entry name" value="Reeler"/>
    <property type="match status" value="1"/>
</dbReference>
<keyword evidence="1" id="KW-0812">Transmembrane</keyword>
<dbReference type="AlphaFoldDB" id="A0A914AXU9"/>
<proteinExistence type="predicted"/>
<sequence length="229" mass="24930">MDNAVVMMLLFLLPRFSLPYPSGPPVAIQRVCRDMDPVGHRPRTASGQAPYTIQISRYNYGPNQPVHVTVRANRGVSFQGFFLQARRQATGRDITEALGEFTSISSGTKFVTCVTPASAWGHNGDTPKTAVTATWASPTTDQGPIIFRATIVKGPASEFWTNVESPAMFFSSRPREFGQESTTTPAASTQGRICLGRSNSSYSFRPSVTVTTVLLIITLFLLTVLMGSM</sequence>
<evidence type="ECO:0000256" key="1">
    <source>
        <dbReference type="SAM" id="Phobius"/>
    </source>
</evidence>
<accession>A0A914AXU9</accession>
<dbReference type="InterPro" id="IPR051237">
    <property type="entry name" value="Ferric-chelate_Red/DefProt"/>
</dbReference>
<keyword evidence="2" id="KW-0732">Signal</keyword>
<feature type="signal peptide" evidence="2">
    <location>
        <begin position="1"/>
        <end position="19"/>
    </location>
</feature>
<dbReference type="InterPro" id="IPR002861">
    <property type="entry name" value="Reeler_dom"/>
</dbReference>
<organism evidence="4 5">
    <name type="scientific">Patiria miniata</name>
    <name type="common">Bat star</name>
    <name type="synonym">Asterina miniata</name>
    <dbReference type="NCBI Taxonomy" id="46514"/>
    <lineage>
        <taxon>Eukaryota</taxon>
        <taxon>Metazoa</taxon>
        <taxon>Echinodermata</taxon>
        <taxon>Eleutherozoa</taxon>
        <taxon>Asterozoa</taxon>
        <taxon>Asteroidea</taxon>
        <taxon>Valvatacea</taxon>
        <taxon>Valvatida</taxon>
        <taxon>Asterinidae</taxon>
        <taxon>Patiria</taxon>
    </lineage>
</organism>
<feature type="transmembrane region" description="Helical" evidence="1">
    <location>
        <begin position="208"/>
        <end position="227"/>
    </location>
</feature>
<reference evidence="4" key="1">
    <citation type="submission" date="2022-11" db="UniProtKB">
        <authorList>
            <consortium name="EnsemblMetazoa"/>
        </authorList>
    </citation>
    <scope>IDENTIFICATION</scope>
</reference>
<feature type="chain" id="PRO_5037226287" description="Reelin domain-containing protein" evidence="2">
    <location>
        <begin position="20"/>
        <end position="229"/>
    </location>
</feature>
<keyword evidence="1" id="KW-0472">Membrane</keyword>
<keyword evidence="5" id="KW-1185">Reference proteome</keyword>
<dbReference type="Proteomes" id="UP000887568">
    <property type="component" value="Unplaced"/>
</dbReference>
<dbReference type="CDD" id="cd08544">
    <property type="entry name" value="Reeler"/>
    <property type="match status" value="1"/>
</dbReference>
<dbReference type="RefSeq" id="XP_038068334.1">
    <property type="nucleotide sequence ID" value="XM_038212406.1"/>
</dbReference>
<dbReference type="PANTHER" id="PTHR45828">
    <property type="entry name" value="CYTOCHROME B561/FERRIC REDUCTASE TRANSMEMBRANE"/>
    <property type="match status" value="1"/>
</dbReference>
<feature type="domain" description="Reelin" evidence="3">
    <location>
        <begin position="13"/>
        <end position="185"/>
    </location>
</feature>
<evidence type="ECO:0000313" key="4">
    <source>
        <dbReference type="EnsemblMetazoa" id="XP_038068334.1"/>
    </source>
</evidence>
<evidence type="ECO:0000256" key="2">
    <source>
        <dbReference type="SAM" id="SignalP"/>
    </source>
</evidence>
<evidence type="ECO:0000313" key="5">
    <source>
        <dbReference type="Proteomes" id="UP000887568"/>
    </source>
</evidence>
<dbReference type="OrthoDB" id="2419613at2759"/>
<dbReference type="PROSITE" id="PS51019">
    <property type="entry name" value="REELIN"/>
    <property type="match status" value="1"/>
</dbReference>
<name>A0A914AXU9_PATMI</name>
<protein>
    <recommendedName>
        <fullName evidence="3">Reelin domain-containing protein</fullName>
    </recommendedName>
</protein>
<dbReference type="InterPro" id="IPR042307">
    <property type="entry name" value="Reeler_sf"/>
</dbReference>
<dbReference type="OMA" id="STQGRIC"/>
<dbReference type="PANTHER" id="PTHR45828:SF45">
    <property type="entry name" value="REELIN DOMAIN-CONTAINING PROTEIN"/>
    <property type="match status" value="1"/>
</dbReference>
<dbReference type="EnsemblMetazoa" id="XM_038212406.1">
    <property type="protein sequence ID" value="XP_038068334.1"/>
    <property type="gene ID" value="LOC119737794"/>
</dbReference>
<evidence type="ECO:0000259" key="3">
    <source>
        <dbReference type="PROSITE" id="PS51019"/>
    </source>
</evidence>
<dbReference type="Gene3D" id="2.60.40.4060">
    <property type="entry name" value="Reeler domain"/>
    <property type="match status" value="1"/>
</dbReference>
<dbReference type="GeneID" id="119737794"/>
<dbReference type="GO" id="GO:0016020">
    <property type="term" value="C:membrane"/>
    <property type="evidence" value="ECO:0007669"/>
    <property type="project" value="TreeGrafter"/>
</dbReference>